<dbReference type="Proteomes" id="UP000246171">
    <property type="component" value="Unassembled WGS sequence"/>
</dbReference>
<protein>
    <submittedName>
        <fullName evidence="1">Uncharacterized protein</fullName>
    </submittedName>
</protein>
<evidence type="ECO:0000313" key="1">
    <source>
        <dbReference type="EMBL" id="PWY72585.1"/>
    </source>
</evidence>
<accession>A0A317VFC4</accession>
<dbReference type="GeneID" id="37054740"/>
<evidence type="ECO:0000313" key="2">
    <source>
        <dbReference type="Proteomes" id="UP000246171"/>
    </source>
</evidence>
<dbReference type="VEuPathDB" id="FungiDB:BO83DRAFT_388923"/>
<dbReference type="EMBL" id="MSFU01000013">
    <property type="protein sequence ID" value="PWY72585.1"/>
    <property type="molecule type" value="Genomic_DNA"/>
</dbReference>
<keyword evidence="2" id="KW-1185">Reference proteome</keyword>
<dbReference type="RefSeq" id="XP_025387738.1">
    <property type="nucleotide sequence ID" value="XM_025532778.1"/>
</dbReference>
<gene>
    <name evidence="1" type="ORF">BO83DRAFT_388923</name>
</gene>
<dbReference type="OrthoDB" id="160645at2759"/>
<name>A0A317VFC4_ASPEC</name>
<organism evidence="1 2">
    <name type="scientific">Aspergillus eucalypticola (strain CBS 122712 / IBT 29274)</name>
    <dbReference type="NCBI Taxonomy" id="1448314"/>
    <lineage>
        <taxon>Eukaryota</taxon>
        <taxon>Fungi</taxon>
        <taxon>Dikarya</taxon>
        <taxon>Ascomycota</taxon>
        <taxon>Pezizomycotina</taxon>
        <taxon>Eurotiomycetes</taxon>
        <taxon>Eurotiomycetidae</taxon>
        <taxon>Eurotiales</taxon>
        <taxon>Aspergillaceae</taxon>
        <taxon>Aspergillus</taxon>
        <taxon>Aspergillus subgen. Circumdati</taxon>
    </lineage>
</organism>
<comment type="caution">
    <text evidence="1">The sequence shown here is derived from an EMBL/GenBank/DDBJ whole genome shotgun (WGS) entry which is preliminary data.</text>
</comment>
<sequence length="193" mass="21146">MTFCRELDLAVIAGLCITAQEGTIDVMMLRYHIPDDLSGSTVKTTRSLGISPASTFRIKIAFIIHYSPARQSGGNALQASIQEYTSTSAANLIPLSLSIRVYVFDRLLNVLVGIKATVFAVTRSATARTSSGVTTAPGKDICKNGYQSADDFTFDINTYMAYLYSDTLCNLTLSTHDTECIDFRALQRHDPRL</sequence>
<reference evidence="1" key="1">
    <citation type="submission" date="2016-12" db="EMBL/GenBank/DDBJ databases">
        <title>The genomes of Aspergillus section Nigri reveals drivers in fungal speciation.</title>
        <authorList>
            <consortium name="DOE Joint Genome Institute"/>
            <person name="Vesth T.C."/>
            <person name="Nybo J."/>
            <person name="Theobald S."/>
            <person name="Brandl J."/>
            <person name="Frisvad J.C."/>
            <person name="Nielsen K.F."/>
            <person name="Lyhne E.K."/>
            <person name="Kogle M.E."/>
            <person name="Kuo A."/>
            <person name="Riley R."/>
            <person name="Clum A."/>
            <person name="Nolan M."/>
            <person name="Lipzen A."/>
            <person name="Salamov A."/>
            <person name="Henrissat B."/>
            <person name="Wiebenga A."/>
            <person name="De vries R.P."/>
            <person name="Grigoriev I.V."/>
            <person name="Mortensen U.H."/>
            <person name="Andersen M.R."/>
            <person name="Baker S.E."/>
        </authorList>
    </citation>
    <scope>NUCLEOTIDE SEQUENCE</scope>
    <source>
        <strain evidence="1">CBS 122712</strain>
    </source>
</reference>
<dbReference type="AlphaFoldDB" id="A0A317VFC4"/>
<proteinExistence type="predicted"/>